<dbReference type="EMBL" id="KU686203">
    <property type="protein sequence ID" value="AOV59966.1"/>
    <property type="molecule type" value="Genomic_DNA"/>
</dbReference>
<evidence type="ECO:0000313" key="2">
    <source>
        <dbReference type="Proteomes" id="UP000224839"/>
    </source>
</evidence>
<gene>
    <name evidence="1" type="ORF">P29A0810_030</name>
</gene>
<organism evidence="1 2">
    <name type="scientific">Synechococcus phage S-CAM8</name>
    <dbReference type="NCBI Taxonomy" id="754038"/>
    <lineage>
        <taxon>Viruses</taxon>
        <taxon>Duplodnaviria</taxon>
        <taxon>Heunggongvirae</taxon>
        <taxon>Uroviricota</taxon>
        <taxon>Caudoviricetes</taxon>
        <taxon>Pantevenvirales</taxon>
        <taxon>Kyanoviridae</taxon>
        <taxon>Neritesvirus</taxon>
        <taxon>Neritesvirus scam8</taxon>
    </lineage>
</organism>
<protein>
    <submittedName>
        <fullName evidence="1">Uncharacterized protein</fullName>
    </submittedName>
</protein>
<reference evidence="1 2" key="1">
    <citation type="journal article" date="2016" name="Virology">
        <title>The genomic content and context of auxiliary metabolic genes in marine cyanomyoviruses.</title>
        <authorList>
            <person name="Crummett L.T."/>
            <person name="Puxty R.J."/>
            <person name="Weihe C."/>
            <person name="Marston M.F."/>
            <person name="Martiny J.B."/>
        </authorList>
    </citation>
    <scope>NUCLEOTIDE SEQUENCE [LARGE SCALE GENOMIC DNA]</scope>
    <source>
        <strain evidence="1">0810PA29</strain>
    </source>
</reference>
<name>A0A1D8KMT6_9CAUD</name>
<proteinExistence type="predicted"/>
<evidence type="ECO:0000313" key="1">
    <source>
        <dbReference type="EMBL" id="AOV59966.1"/>
    </source>
</evidence>
<sequence length="354" mass="39178">MSTVRVNQIEASSEHDYAIEMDATTDINVAGTYENNPSKKLVIPSGTEAQRPGIPQIGMMRHNTESNAAEVYDGTSWIDFIGGAGIGTTNVTGDGTSVENAAFSATALKEEYPSTTSGAYYYKIPGTNNVKRLWTDFSNDGGNWVIVSKWGGHSKNTTNVYDAAERNVSNLAVATLDGYADYSRLSRDDMNAIWQDSRFVVRIHFKNDDSTATSGIYFQKKLNRQREMDFWRAHYHPLQWSNGITNSYQATGGGTNYQVSFAVANTNPEISNYSGTSNFQPATDNVAGGSGYNASMGWWDRGHVTAPNFGVIEISRHMGFFGDINQGNQWIFTGATDSRFNTNENRRSIVFLRW</sequence>
<accession>A0A1D8KMT6</accession>
<dbReference type="Proteomes" id="UP000224839">
    <property type="component" value="Segment"/>
</dbReference>